<accession>A0A0P1AZE9</accession>
<dbReference type="AlphaFoldDB" id="A0A0P1AZE9"/>
<dbReference type="RefSeq" id="XP_024583357.1">
    <property type="nucleotide sequence ID" value="XM_024717906.1"/>
</dbReference>
<dbReference type="EMBL" id="CCYD01002371">
    <property type="protein sequence ID" value="CEG46988.1"/>
    <property type="molecule type" value="Genomic_DNA"/>
</dbReference>
<name>A0A0P1AZE9_PLAHL</name>
<reference evidence="3" key="1">
    <citation type="submission" date="2014-09" db="EMBL/GenBank/DDBJ databases">
        <authorList>
            <person name="Sharma Rahul"/>
            <person name="Thines Marco"/>
        </authorList>
    </citation>
    <scope>NUCLEOTIDE SEQUENCE [LARGE SCALE GENOMIC DNA]</scope>
</reference>
<protein>
    <recommendedName>
        <fullName evidence="4">RXLR phytopathogen effector protein WY-domain domain-containing protein</fullName>
    </recommendedName>
</protein>
<dbReference type="Proteomes" id="UP000054928">
    <property type="component" value="Unassembled WGS sequence"/>
</dbReference>
<evidence type="ECO:0008006" key="4">
    <source>
        <dbReference type="Google" id="ProtNLM"/>
    </source>
</evidence>
<sequence>MIIVLVGIHTCSAYLSVKRRDEEPNGISSSFMTTNIPKSITSHSSAPNKSDSFIEDENSEARGGSVGLSIAKMGKKLSNTNFEHGLNVLESPLHGVTKAIESATSEAGRELTVLKTLFENKKWREMIAELDVSWNKRVIRYCVFNHCLKLHESPIDLFRYMKVRLTYSPNGIESIDPKLLWWLEYISMYRLIEKNIPNDEDTSDTASSLIGFGNKELSSFLVTEYGLQTAGMETSSAVVTLGLTPIIPHQQVVTLFELLRQSHEMKIQKLVEDMQKYLVTKSDAQKLVLQTWLIDRVSPCVIFNILGVKIQPGPIGDEDVLVLWLQYVEMYWTVWHPDSFENSFRYSTFLDLLGESSSDNTAETLFTDSHYKILDKKVVFGFGSHLDNLKAMWIRRRWMYSGAKPQQLFRFYFPSGEFTYRSRDTLQAIEFINLYRLRKTFTNEEVFNMLSPANSVENIVDMFQLIMTQPRLEDLAIGMLDYISDPSTIIKVDEMTPPIYWQIFVAQRADNELLLSRWHEYTTMWSVKHKLAFEDVMKLDVPTSLQVAERETLKRKSAAVVHTNELQREGSPAQKKLRRNP</sequence>
<evidence type="ECO:0000313" key="2">
    <source>
        <dbReference type="EMBL" id="CEG46988.1"/>
    </source>
</evidence>
<evidence type="ECO:0000313" key="3">
    <source>
        <dbReference type="Proteomes" id="UP000054928"/>
    </source>
</evidence>
<evidence type="ECO:0000256" key="1">
    <source>
        <dbReference type="SAM" id="MobiDB-lite"/>
    </source>
</evidence>
<dbReference type="GeneID" id="36398711"/>
<feature type="region of interest" description="Disordered" evidence="1">
    <location>
        <begin position="26"/>
        <end position="59"/>
    </location>
</feature>
<feature type="compositionally biased region" description="Polar residues" evidence="1">
    <location>
        <begin position="26"/>
        <end position="51"/>
    </location>
</feature>
<keyword evidence="3" id="KW-1185">Reference proteome</keyword>
<proteinExistence type="predicted"/>
<organism evidence="2 3">
    <name type="scientific">Plasmopara halstedii</name>
    <name type="common">Downy mildew of sunflower</name>
    <dbReference type="NCBI Taxonomy" id="4781"/>
    <lineage>
        <taxon>Eukaryota</taxon>
        <taxon>Sar</taxon>
        <taxon>Stramenopiles</taxon>
        <taxon>Oomycota</taxon>
        <taxon>Peronosporomycetes</taxon>
        <taxon>Peronosporales</taxon>
        <taxon>Peronosporaceae</taxon>
        <taxon>Plasmopara</taxon>
    </lineage>
</organism>
<dbReference type="OrthoDB" id="121691at2759"/>